<dbReference type="EMBL" id="CP002505">
    <property type="protein sequence ID" value="ADW72238.1"/>
    <property type="molecule type" value="Genomic_DNA"/>
</dbReference>
<proteinExistence type="predicted"/>
<evidence type="ECO:0000313" key="4">
    <source>
        <dbReference type="Proteomes" id="UP001598201"/>
    </source>
</evidence>
<reference evidence="3" key="1">
    <citation type="submission" date="2011-01" db="EMBL/GenBank/DDBJ databases">
        <title>Complete sequence of chromosome of Rahnella sp. Y9602.</title>
        <authorList>
            <consortium name="US DOE Joint Genome Institute"/>
            <person name="Lucas S."/>
            <person name="Copeland A."/>
            <person name="Lapidus A."/>
            <person name="Cheng J.-F."/>
            <person name="Goodwin L."/>
            <person name="Pitluck S."/>
            <person name="Lu M."/>
            <person name="Detter J.C."/>
            <person name="Han C."/>
            <person name="Tapia R."/>
            <person name="Land M."/>
            <person name="Hauser L."/>
            <person name="Kyrpides N."/>
            <person name="Ivanova N."/>
            <person name="Ovchinnikova G."/>
            <person name="Pagani I."/>
            <person name="Sobecky P.A."/>
            <person name="Martinez R.J."/>
            <person name="Woyke T."/>
        </authorList>
    </citation>
    <scope>NUCLEOTIDE SEQUENCE [LARGE SCALE GENOMIC DNA]</scope>
    <source>
        <strain evidence="3">Y9602</strain>
    </source>
</reference>
<dbReference type="KEGG" id="rah:Rahaq_0611"/>
<dbReference type="OrthoDB" id="6506739at2"/>
<gene>
    <name evidence="1" type="ordered locus">Rahaq_0611</name>
    <name evidence="2" type="ORF">ACFPK4_02235</name>
</gene>
<reference evidence="2 4" key="3">
    <citation type="submission" date="2024-09" db="EMBL/GenBank/DDBJ databases">
        <title>Genomes of Rahnella.</title>
        <authorList>
            <person name="Mnguni F.C."/>
            <person name="Shin G.Y."/>
            <person name="Coutinho T."/>
        </authorList>
    </citation>
    <scope>NUCLEOTIDE SEQUENCE [LARGE SCALE GENOMIC DNA]</scope>
    <source>
        <strain evidence="2 4">20WA0057</strain>
    </source>
</reference>
<dbReference type="eggNOG" id="ENOG503357N">
    <property type="taxonomic scope" value="Bacteria"/>
</dbReference>
<accession>A0A0H3F5R4</accession>
<keyword evidence="4" id="KW-1185">Reference proteome</keyword>
<name>A0A0H3F5R4_RAHSY</name>
<evidence type="ECO:0000313" key="3">
    <source>
        <dbReference type="Proteomes" id="UP000007257"/>
    </source>
</evidence>
<evidence type="ECO:0008006" key="5">
    <source>
        <dbReference type="Google" id="ProtNLM"/>
    </source>
</evidence>
<evidence type="ECO:0000313" key="2">
    <source>
        <dbReference type="EMBL" id="MFD3222337.1"/>
    </source>
</evidence>
<sequence length="155" mass="17044">MILIVCTDDPELEHVASASMAQYQSVFKSSYKIFHSELRLLEQNENLFIISHGAFQGDNDRPVIGDKAQAFYVNGDTLYLNVKSIFPPGYTGNVYIDACESADSTEVLLSFAQTFYLELHADSPASKVFGLTGVSSGLIPLPDNTAWVNVSLENQ</sequence>
<dbReference type="Proteomes" id="UP000007257">
    <property type="component" value="Chromosome"/>
</dbReference>
<dbReference type="Proteomes" id="UP001598201">
    <property type="component" value="Unassembled WGS sequence"/>
</dbReference>
<dbReference type="EMBL" id="JBHUCJ010000003">
    <property type="protein sequence ID" value="MFD3222337.1"/>
    <property type="molecule type" value="Genomic_DNA"/>
</dbReference>
<organism evidence="1 3">
    <name type="scientific">Rahnella sp. (strain Y9602)</name>
    <dbReference type="NCBI Taxonomy" id="2703885"/>
    <lineage>
        <taxon>Bacteria</taxon>
        <taxon>Pseudomonadati</taxon>
        <taxon>Pseudomonadota</taxon>
        <taxon>Gammaproteobacteria</taxon>
        <taxon>Enterobacterales</taxon>
        <taxon>Yersiniaceae</taxon>
        <taxon>Rahnella</taxon>
    </lineage>
</organism>
<reference evidence="1 3" key="2">
    <citation type="journal article" date="2012" name="J. Bacteriol.">
        <title>Complete Genome Sequence of Rahnella sp. Strain Y9602, a Gammaproteobacterium Isolate from Metal- and Radionuclide-Contaminated Soil.</title>
        <authorList>
            <person name="Martinez R.J."/>
            <person name="Bruce D."/>
            <person name="Detter C."/>
            <person name="Goodwin L.A."/>
            <person name="Han J."/>
            <person name="Han C.S."/>
            <person name="Held B."/>
            <person name="Land M.L."/>
            <person name="Mikhailova N."/>
            <person name="Nolan M."/>
            <person name="Pennacchio L."/>
            <person name="Pitluck S."/>
            <person name="Tapia R."/>
            <person name="Woyke T."/>
            <person name="Sobecky P.A."/>
        </authorList>
    </citation>
    <scope>NUCLEOTIDE SEQUENCE [LARGE SCALE GENOMIC DNA]</scope>
    <source>
        <strain evidence="1 3">Y9602</strain>
    </source>
</reference>
<protein>
    <recommendedName>
        <fullName evidence="5">DUF4347 domain-containing protein</fullName>
    </recommendedName>
</protein>
<dbReference type="AlphaFoldDB" id="A0A0H3F5R4"/>
<evidence type="ECO:0000313" key="1">
    <source>
        <dbReference type="EMBL" id="ADW72238.1"/>
    </source>
</evidence>
<dbReference type="HOGENOM" id="CLU_1710880_0_0_6"/>
<dbReference type="RefSeq" id="WP_013573944.1">
    <property type="nucleotide sequence ID" value="NC_015061.1"/>
</dbReference>